<organism evidence="1">
    <name type="scientific">Anguilla anguilla</name>
    <name type="common">European freshwater eel</name>
    <name type="synonym">Muraena anguilla</name>
    <dbReference type="NCBI Taxonomy" id="7936"/>
    <lineage>
        <taxon>Eukaryota</taxon>
        <taxon>Metazoa</taxon>
        <taxon>Chordata</taxon>
        <taxon>Craniata</taxon>
        <taxon>Vertebrata</taxon>
        <taxon>Euteleostomi</taxon>
        <taxon>Actinopterygii</taxon>
        <taxon>Neopterygii</taxon>
        <taxon>Teleostei</taxon>
        <taxon>Anguilliformes</taxon>
        <taxon>Anguillidae</taxon>
        <taxon>Anguilla</taxon>
    </lineage>
</organism>
<proteinExistence type="predicted"/>
<accession>A0A0E9R0Q1</accession>
<evidence type="ECO:0000313" key="1">
    <source>
        <dbReference type="EMBL" id="JAH22736.1"/>
    </source>
</evidence>
<dbReference type="AlphaFoldDB" id="A0A0E9R0Q1"/>
<sequence>MYQKRYGDVYLCYNYSQVSLSVLLKQTHLPRIESLRLQLCIL</sequence>
<dbReference type="EMBL" id="GBXM01085841">
    <property type="protein sequence ID" value="JAH22736.1"/>
    <property type="molecule type" value="Transcribed_RNA"/>
</dbReference>
<reference evidence="1" key="2">
    <citation type="journal article" date="2015" name="Fish Shellfish Immunol.">
        <title>Early steps in the European eel (Anguilla anguilla)-Vibrio vulnificus interaction in the gills: Role of the RtxA13 toxin.</title>
        <authorList>
            <person name="Callol A."/>
            <person name="Pajuelo D."/>
            <person name="Ebbesson L."/>
            <person name="Teles M."/>
            <person name="MacKenzie S."/>
            <person name="Amaro C."/>
        </authorList>
    </citation>
    <scope>NUCLEOTIDE SEQUENCE</scope>
</reference>
<name>A0A0E9R0Q1_ANGAN</name>
<reference evidence="1" key="1">
    <citation type="submission" date="2014-11" db="EMBL/GenBank/DDBJ databases">
        <authorList>
            <person name="Amaro Gonzalez C."/>
        </authorList>
    </citation>
    <scope>NUCLEOTIDE SEQUENCE</scope>
</reference>
<protein>
    <submittedName>
        <fullName evidence="1">Uncharacterized protein</fullName>
    </submittedName>
</protein>